<dbReference type="SUPFAM" id="SSF50022">
    <property type="entry name" value="ISP domain"/>
    <property type="match status" value="1"/>
</dbReference>
<reference evidence="7 8" key="1">
    <citation type="submission" date="2019-08" db="EMBL/GenBank/DDBJ databases">
        <authorList>
            <person name="Peeters C."/>
        </authorList>
    </citation>
    <scope>NUCLEOTIDE SEQUENCE [LARGE SCALE GENOMIC DNA]</scope>
    <source>
        <strain evidence="7 8">LMG 30175</strain>
    </source>
</reference>
<evidence type="ECO:0000256" key="1">
    <source>
        <dbReference type="ARBA" id="ARBA00022714"/>
    </source>
</evidence>
<proteinExistence type="predicted"/>
<sequence length="241" mass="26186">MNNEIIFPVDAWYPIEISLRIRAGVITQAFLHGQELAVWRDSAGQVMVWENRCPHRSVRLTLGRIVDDQLACGYHGWRYGNDGACRYIPAHPCAQPPKNACVKTYPVVEAYGVIWASVGTPSGEVAPAGGTFCRSYVRSCDMADIVSRATKAGFQSRPAGVLRANGTDDVPGCTLLAAPMQGDQCVFHLWVDGTPSVADLRTLNHRVKALLDVARPVADAAPAAVLSGAYPMSTRENHEIR</sequence>
<dbReference type="GO" id="GO:0004497">
    <property type="term" value="F:monooxygenase activity"/>
    <property type="evidence" value="ECO:0007669"/>
    <property type="project" value="UniProtKB-KW"/>
</dbReference>
<dbReference type="Gene3D" id="2.102.10.10">
    <property type="entry name" value="Rieske [2Fe-2S] iron-sulphur domain"/>
    <property type="match status" value="1"/>
</dbReference>
<dbReference type="OrthoDB" id="9790995at2"/>
<dbReference type="GO" id="GO:0046872">
    <property type="term" value="F:metal ion binding"/>
    <property type="evidence" value="ECO:0007669"/>
    <property type="project" value="UniProtKB-KW"/>
</dbReference>
<evidence type="ECO:0000313" key="8">
    <source>
        <dbReference type="Proteomes" id="UP000414233"/>
    </source>
</evidence>
<keyword evidence="3 7" id="KW-0560">Oxidoreductase</keyword>
<gene>
    <name evidence="7" type="primary">tsaM1_1</name>
    <name evidence="7" type="ORF">PTE30175_00343</name>
</gene>
<dbReference type="PROSITE" id="PS51296">
    <property type="entry name" value="RIESKE"/>
    <property type="match status" value="1"/>
</dbReference>
<keyword evidence="7" id="KW-0503">Monooxygenase</keyword>
<feature type="domain" description="Rieske" evidence="6">
    <location>
        <begin position="12"/>
        <end position="116"/>
    </location>
</feature>
<evidence type="ECO:0000256" key="5">
    <source>
        <dbReference type="ARBA" id="ARBA00023014"/>
    </source>
</evidence>
<dbReference type="RefSeq" id="WP_150695307.1">
    <property type="nucleotide sequence ID" value="NZ_CABPRZ010000001.1"/>
</dbReference>
<keyword evidence="2" id="KW-0479">Metal-binding</keyword>
<dbReference type="EMBL" id="CABPRZ010000001">
    <property type="protein sequence ID" value="VVD65944.1"/>
    <property type="molecule type" value="Genomic_DNA"/>
</dbReference>
<evidence type="ECO:0000313" key="7">
    <source>
        <dbReference type="EMBL" id="VVD65944.1"/>
    </source>
</evidence>
<keyword evidence="8" id="KW-1185">Reference proteome</keyword>
<dbReference type="AlphaFoldDB" id="A0A5E4RTZ9"/>
<protein>
    <submittedName>
        <fullName evidence="7">Toluene-4-sulfonate monooxygenase system iron-sulfur subunit TsaM1</fullName>
        <ecNumber evidence="7">1.14.14.-</ecNumber>
    </submittedName>
</protein>
<dbReference type="InterPro" id="IPR050584">
    <property type="entry name" value="Cholesterol_7-desaturase"/>
</dbReference>
<keyword evidence="1" id="KW-0001">2Fe-2S</keyword>
<dbReference type="Pfam" id="PF00355">
    <property type="entry name" value="Rieske"/>
    <property type="match status" value="1"/>
</dbReference>
<evidence type="ECO:0000259" key="6">
    <source>
        <dbReference type="PROSITE" id="PS51296"/>
    </source>
</evidence>
<dbReference type="Proteomes" id="UP000414233">
    <property type="component" value="Unassembled WGS sequence"/>
</dbReference>
<dbReference type="EC" id="1.14.14.-" evidence="7"/>
<dbReference type="InterPro" id="IPR017941">
    <property type="entry name" value="Rieske_2Fe-2S"/>
</dbReference>
<dbReference type="PANTHER" id="PTHR21266:SF60">
    <property type="entry name" value="3-KETOSTEROID-9-ALPHA-MONOOXYGENASE, OXYGENASE COMPONENT"/>
    <property type="match status" value="1"/>
</dbReference>
<dbReference type="PANTHER" id="PTHR21266">
    <property type="entry name" value="IRON-SULFUR DOMAIN CONTAINING PROTEIN"/>
    <property type="match status" value="1"/>
</dbReference>
<evidence type="ECO:0000256" key="3">
    <source>
        <dbReference type="ARBA" id="ARBA00023002"/>
    </source>
</evidence>
<keyword evidence="4" id="KW-0408">Iron</keyword>
<name>A0A5E4RTZ9_9BURK</name>
<dbReference type="InterPro" id="IPR036922">
    <property type="entry name" value="Rieske_2Fe-2S_sf"/>
</dbReference>
<keyword evidence="5" id="KW-0411">Iron-sulfur</keyword>
<accession>A0A5E4RTZ9</accession>
<dbReference type="GO" id="GO:0051537">
    <property type="term" value="F:2 iron, 2 sulfur cluster binding"/>
    <property type="evidence" value="ECO:0007669"/>
    <property type="project" value="UniProtKB-KW"/>
</dbReference>
<organism evidence="7 8">
    <name type="scientific">Pandoraea terrae</name>
    <dbReference type="NCBI Taxonomy" id="1537710"/>
    <lineage>
        <taxon>Bacteria</taxon>
        <taxon>Pseudomonadati</taxon>
        <taxon>Pseudomonadota</taxon>
        <taxon>Betaproteobacteria</taxon>
        <taxon>Burkholderiales</taxon>
        <taxon>Burkholderiaceae</taxon>
        <taxon>Pandoraea</taxon>
    </lineage>
</organism>
<evidence type="ECO:0000256" key="4">
    <source>
        <dbReference type="ARBA" id="ARBA00023004"/>
    </source>
</evidence>
<evidence type="ECO:0000256" key="2">
    <source>
        <dbReference type="ARBA" id="ARBA00022723"/>
    </source>
</evidence>